<dbReference type="EMBL" id="QKWP01002625">
    <property type="protein sequence ID" value="RIB02666.1"/>
    <property type="molecule type" value="Genomic_DNA"/>
</dbReference>
<sequence>MAFHLEIILESELQTLIDFIKTTQNHKTYVQYGVYIESCAKRLGWHEVLDSKLYEPLELIEAKKRITNLKFIDVSETVKAISNAFSKVELSSNDLLLSGILDVEALDTSNSPIKKALQEIRLWDNVKETLLLKRLPDGLKKFIIKQVCTGNALIPDDNDCLLYRKTQILIDSIKRLWRIPSVQSCSTKVNESSWAHYVLQPIVNFIVDFKESDICIRWDTITSKASLERNNEKGPIKKNDIYGVYEIGGHFDLELILGEISNGPFNRSSQVQVHIKKDRSKLSKCGKDALNFVINKYAKSHNYDDLVKMQEIKIYLLHAHETVLELFIIDRRIAPLYRMRKLGTVETPFLENSEKKLIKLIQLLYTLSIHIEENLRLIKEIFNKNLDKDHISNYSSEDNDNDEGEEECEEISKMFSFISLIPTYNTPRSSIN</sequence>
<accession>A0A397U6G7</accession>
<keyword evidence="2" id="KW-1185">Reference proteome</keyword>
<reference evidence="1 2" key="1">
    <citation type="submission" date="2018-06" db="EMBL/GenBank/DDBJ databases">
        <title>Comparative genomics reveals the genomic features of Rhizophagus irregularis, R. cerebriforme, R. diaphanum and Gigaspora rosea, and their symbiotic lifestyle signature.</title>
        <authorList>
            <person name="Morin E."/>
            <person name="San Clemente H."/>
            <person name="Chen E.C.H."/>
            <person name="De La Providencia I."/>
            <person name="Hainaut M."/>
            <person name="Kuo A."/>
            <person name="Kohler A."/>
            <person name="Murat C."/>
            <person name="Tang N."/>
            <person name="Roy S."/>
            <person name="Loubradou J."/>
            <person name="Henrissat B."/>
            <person name="Grigoriev I.V."/>
            <person name="Corradi N."/>
            <person name="Roux C."/>
            <person name="Martin F.M."/>
        </authorList>
    </citation>
    <scope>NUCLEOTIDE SEQUENCE [LARGE SCALE GENOMIC DNA]</scope>
    <source>
        <strain evidence="1 2">DAOM 194757</strain>
    </source>
</reference>
<dbReference type="Proteomes" id="UP000266673">
    <property type="component" value="Unassembled WGS sequence"/>
</dbReference>
<organism evidence="1 2">
    <name type="scientific">Gigaspora rosea</name>
    <dbReference type="NCBI Taxonomy" id="44941"/>
    <lineage>
        <taxon>Eukaryota</taxon>
        <taxon>Fungi</taxon>
        <taxon>Fungi incertae sedis</taxon>
        <taxon>Mucoromycota</taxon>
        <taxon>Glomeromycotina</taxon>
        <taxon>Glomeromycetes</taxon>
        <taxon>Diversisporales</taxon>
        <taxon>Gigasporaceae</taxon>
        <taxon>Gigaspora</taxon>
    </lineage>
</organism>
<proteinExistence type="predicted"/>
<evidence type="ECO:0000313" key="1">
    <source>
        <dbReference type="EMBL" id="RIB02666.1"/>
    </source>
</evidence>
<name>A0A397U6G7_9GLOM</name>
<dbReference type="OrthoDB" id="2443156at2759"/>
<gene>
    <name evidence="1" type="ORF">C2G38_2227212</name>
</gene>
<protein>
    <submittedName>
        <fullName evidence="1">Uncharacterized protein</fullName>
    </submittedName>
</protein>
<comment type="caution">
    <text evidence="1">The sequence shown here is derived from an EMBL/GenBank/DDBJ whole genome shotgun (WGS) entry which is preliminary data.</text>
</comment>
<dbReference type="AlphaFoldDB" id="A0A397U6G7"/>
<evidence type="ECO:0000313" key="2">
    <source>
        <dbReference type="Proteomes" id="UP000266673"/>
    </source>
</evidence>